<reference evidence="1 2" key="1">
    <citation type="journal article" date="2011" name="J. Bacteriol.">
        <title>Complete genome sequencing of Lactobacillus acidophilus 30SC, isolated from swine intestine.</title>
        <authorList>
            <person name="Oh S."/>
            <person name="Roh H."/>
            <person name="Ko H.J."/>
            <person name="Kim S."/>
            <person name="Kim K.H."/>
            <person name="Lee S.E."/>
            <person name="Chang I.S."/>
            <person name="Kim S."/>
            <person name="Choi I.G."/>
        </authorList>
    </citation>
    <scope>NUCLEOTIDE SEQUENCE [LARGE SCALE GENOMIC DNA]</scope>
    <source>
        <strain evidence="1 2">30SC</strain>
    </source>
</reference>
<evidence type="ECO:0000313" key="2">
    <source>
        <dbReference type="Proteomes" id="UP000007491"/>
    </source>
</evidence>
<dbReference type="KEGG" id="lai:LAC30SC_06685"/>
<gene>
    <name evidence="1" type="ordered locus">LAC30SC_06685</name>
</gene>
<dbReference type="AlphaFoldDB" id="F0TFG7"/>
<evidence type="ECO:0000313" key="1">
    <source>
        <dbReference type="EMBL" id="ADZ07461.1"/>
    </source>
</evidence>
<dbReference type="STRING" id="1604.LAC30SC_06685"/>
<sequence>MANQTWVSPRGSKWAVKQAGNSRASKIFNNKADALEYGRNQAIKHGSELIGQKRNGQINLKNSYGHDSFPPKG</sequence>
<protein>
    <submittedName>
        <fullName evidence="1">Uncharacterized protein</fullName>
    </submittedName>
</protein>
<dbReference type="InterPro" id="IPR018691">
    <property type="entry name" value="DUF2188"/>
</dbReference>
<accession>F0TFG7</accession>
<dbReference type="EMBL" id="CP002559">
    <property type="protein sequence ID" value="ADZ07461.1"/>
    <property type="molecule type" value="Genomic_DNA"/>
</dbReference>
<dbReference type="OrthoDB" id="8858565at2"/>
<proteinExistence type="predicted"/>
<name>F0TFG7_LACAM</name>
<dbReference type="Pfam" id="PF09954">
    <property type="entry name" value="DUF2188"/>
    <property type="match status" value="1"/>
</dbReference>
<organism evidence="1 2">
    <name type="scientific">Lactobacillus amylovorus</name>
    <dbReference type="NCBI Taxonomy" id="1604"/>
    <lineage>
        <taxon>Bacteria</taxon>
        <taxon>Bacillati</taxon>
        <taxon>Bacillota</taxon>
        <taxon>Bacilli</taxon>
        <taxon>Lactobacillales</taxon>
        <taxon>Lactobacillaceae</taxon>
        <taxon>Lactobacillus</taxon>
    </lineage>
</organism>
<reference key="2">
    <citation type="submission" date="2011-02" db="EMBL/GenBank/DDBJ databases">
        <authorList>
            <person name="Roh H."/>
            <person name="Ko H.-J."/>
            <person name="Kim S.-H."/>
            <person name="Choi I.-G."/>
            <person name="Oh S."/>
        </authorList>
    </citation>
    <scope>NUCLEOTIDE SEQUENCE</scope>
    <source>
        <strain>30SC</strain>
    </source>
</reference>
<dbReference type="RefSeq" id="WP_013642085.1">
    <property type="nucleotide sequence ID" value="NC_015214.1"/>
</dbReference>
<dbReference type="Proteomes" id="UP000007491">
    <property type="component" value="Chromosome"/>
</dbReference>
<dbReference type="HOGENOM" id="CLU_179056_2_2_9"/>